<dbReference type="RefSeq" id="WP_110042174.1">
    <property type="nucleotide sequence ID" value="NZ_CP054613.1"/>
</dbReference>
<dbReference type="InterPro" id="IPR017850">
    <property type="entry name" value="Alkaline_phosphatase_core_sf"/>
</dbReference>
<gene>
    <name evidence="4" type="ORF">DFQ01_101386</name>
</gene>
<organism evidence="4 5">
    <name type="scientific">Paenibacillus cellulosilyticus</name>
    <dbReference type="NCBI Taxonomy" id="375489"/>
    <lineage>
        <taxon>Bacteria</taxon>
        <taxon>Bacillati</taxon>
        <taxon>Bacillota</taxon>
        <taxon>Bacilli</taxon>
        <taxon>Bacillales</taxon>
        <taxon>Paenibacillaceae</taxon>
        <taxon>Paenibacillus</taxon>
    </lineage>
</organism>
<keyword evidence="2" id="KW-0378">Hydrolase</keyword>
<evidence type="ECO:0000256" key="1">
    <source>
        <dbReference type="ARBA" id="ARBA00008779"/>
    </source>
</evidence>
<comment type="caution">
    <text evidence="4">The sequence shown here is derived from an EMBL/GenBank/DDBJ whole genome shotgun (WGS) entry which is preliminary data.</text>
</comment>
<dbReference type="OrthoDB" id="9762324at2"/>
<dbReference type="InterPro" id="IPR000917">
    <property type="entry name" value="Sulfatase_N"/>
</dbReference>
<evidence type="ECO:0000259" key="3">
    <source>
        <dbReference type="Pfam" id="PF00884"/>
    </source>
</evidence>
<dbReference type="Proteomes" id="UP000246635">
    <property type="component" value="Unassembled WGS sequence"/>
</dbReference>
<dbReference type="AlphaFoldDB" id="A0A2V2Z4C4"/>
<comment type="similarity">
    <text evidence="1">Belongs to the sulfatase family.</text>
</comment>
<reference evidence="4 5" key="1">
    <citation type="submission" date="2018-05" db="EMBL/GenBank/DDBJ databases">
        <title>Genomic Encyclopedia of Type Strains, Phase III (KMG-III): the genomes of soil and plant-associated and newly described type strains.</title>
        <authorList>
            <person name="Whitman W."/>
        </authorList>
    </citation>
    <scope>NUCLEOTIDE SEQUENCE [LARGE SCALE GENOMIC DNA]</scope>
    <source>
        <strain evidence="4 5">CECT 5696</strain>
    </source>
</reference>
<dbReference type="EMBL" id="QGTQ01000001">
    <property type="protein sequence ID" value="PWW08660.1"/>
    <property type="molecule type" value="Genomic_DNA"/>
</dbReference>
<evidence type="ECO:0000313" key="5">
    <source>
        <dbReference type="Proteomes" id="UP000246635"/>
    </source>
</evidence>
<dbReference type="Gene3D" id="3.40.720.10">
    <property type="entry name" value="Alkaline Phosphatase, subunit A"/>
    <property type="match status" value="1"/>
</dbReference>
<dbReference type="SUPFAM" id="SSF53649">
    <property type="entry name" value="Alkaline phosphatase-like"/>
    <property type="match status" value="1"/>
</dbReference>
<dbReference type="Pfam" id="PF00884">
    <property type="entry name" value="Sulfatase"/>
    <property type="match status" value="1"/>
</dbReference>
<evidence type="ECO:0000256" key="2">
    <source>
        <dbReference type="ARBA" id="ARBA00022801"/>
    </source>
</evidence>
<sequence>MIKQPNILLLLVDEERYPPPYENAEIRAWRQYNLLAQQWLRENGLEFHSHYIGSAACAPSRTTLFTGHYPSLHGVTQTDGIAKQAADSDMYWLDRNTVPTMGDYFREAGYETYYRGKWHLSNEDIMIPGTQNGLPSYDPVTGIPNADQRLYEEADRLEAYGFSGWIGPEPHGRNPRNSGSSAGFGASGRDEYYADEVVRLIGELDRRRNRKPWLITASIVNPHDIVLYGDLTTRLPQFRFDVDPSIPEVSPPPTLHENLQTKPRCQASYRDLYPVALQPITNHSYYRRLYYQLQKNADQQLQKILEAITHTSCFEDTIIIFTSDHGDLLGAHGGLHQKMYCAYEEMLHVPLVIYNKKLIPQARSISGMTSHLDLLPTLLGLANIPVDDVRSRLQGRFSEARPLVGRNLAPVVRNPDAPFPDSPIYFMTDDDMLRGQHQTGPLGNPYPPAAQPNHIEAVIITLPRNGRNERWKLSRYADDPKFWSTPGVQDVTYWPTHPAHNPAEIAWAPRVKTIPVPDEYELYCLTDDPLETRNLAQAAYSSAYADVLASMMSVLAEQRARKRLTPGRTRSYKI</sequence>
<dbReference type="PANTHER" id="PTHR42693">
    <property type="entry name" value="ARYLSULFATASE FAMILY MEMBER"/>
    <property type="match status" value="1"/>
</dbReference>
<protein>
    <submittedName>
        <fullName evidence="4">Arylsulfatase A-like enzyme</fullName>
    </submittedName>
</protein>
<dbReference type="GO" id="GO:0004065">
    <property type="term" value="F:arylsulfatase activity"/>
    <property type="evidence" value="ECO:0007669"/>
    <property type="project" value="TreeGrafter"/>
</dbReference>
<dbReference type="PANTHER" id="PTHR42693:SF53">
    <property type="entry name" value="ENDO-4-O-SULFATASE"/>
    <property type="match status" value="1"/>
</dbReference>
<evidence type="ECO:0000313" key="4">
    <source>
        <dbReference type="EMBL" id="PWW08660.1"/>
    </source>
</evidence>
<proteinExistence type="inferred from homology"/>
<feature type="domain" description="Sulfatase N-terminal" evidence="3">
    <location>
        <begin position="5"/>
        <end position="384"/>
    </location>
</feature>
<dbReference type="InterPro" id="IPR050738">
    <property type="entry name" value="Sulfatase"/>
</dbReference>
<keyword evidence="5" id="KW-1185">Reference proteome</keyword>
<name>A0A2V2Z4C4_9BACL</name>
<accession>A0A2V2Z4C4</accession>